<evidence type="ECO:0000313" key="2">
    <source>
        <dbReference type="Proteomes" id="UP001059607"/>
    </source>
</evidence>
<dbReference type="EMBL" id="CP101125">
    <property type="protein sequence ID" value="UTO15174.1"/>
    <property type="molecule type" value="Genomic_DNA"/>
</dbReference>
<dbReference type="SUPFAM" id="SSF49373">
    <property type="entry name" value="Invasin/intimin cell-adhesion fragments"/>
    <property type="match status" value="2"/>
</dbReference>
<dbReference type="InterPro" id="IPR013783">
    <property type="entry name" value="Ig-like_fold"/>
</dbReference>
<dbReference type="RefSeq" id="WP_054613712.1">
    <property type="nucleotide sequence ID" value="NZ_CP101125.1"/>
</dbReference>
<dbReference type="Gene3D" id="2.60.40.10">
    <property type="entry name" value="Immunoglobulins"/>
    <property type="match status" value="1"/>
</dbReference>
<accession>A0ABY5EI70</accession>
<dbReference type="Proteomes" id="UP001059607">
    <property type="component" value="Chromosome"/>
</dbReference>
<name>A0ABY5EI70_9PSED</name>
<gene>
    <name evidence="1" type="ORF">NK667_02045</name>
</gene>
<dbReference type="InterPro" id="IPR008964">
    <property type="entry name" value="Invasin/intimin_cell_adhesion"/>
</dbReference>
<sequence>MRDPVVQANFNLVVNGDFSQATDNWTKHPANTREVSLAEEMYQGQMTRFLRVGNGASVSQVVKVPKALGAEARYVLSFLCEVRYSGTGRLLIEMVDQPENNQEVALRLGQARHEEEDRARLLDGQPLAFLPIVYEVPLDLPLQSQDSIRLRVYSPTGGTGNVSVCITRIHLALHLPPMVLQTLKLDEEVLPATGVLPLCLGAPIVSPHRLAFVPVPDHPWLGTQAALTVDDNPRGVIRSEPDWGVDHPLESAWTMYTPWFDDEGPHLFTMQLVNQYTAEPYPIAVSLGHHRLVFREELEAAYYPVLEYGQTVSLGVQVASFYTGQTLDGRAVSWAVVGQGVQGASLTDEDGWAYFEYVPMAAGDFTIEATVASPYYASGNVSTTLPVRVLATDPWNTLLSVVEGVETRWKEKTGYPNRGSGYPLQVRLPADHLLSGSEMHLYWSGDSAEQLGVAVNPALGSAVPVNGRDLLWTLTSEDHLDGRFELWMVCSKLKLSSPKKTMSLARNLVRIGEWREANKFPVVDENENVLLRIQAVHVLVSGDGDPVVNALVDWITPEGPMPTVTTGTGGWASLQYTPGSDGDLVVTARVRAHEEAVAVEHAFNVKALASSPWKSEVRILLDNVEVDRVVLGLLCWRGRSHQLRIEPLAGSTLIGQPVTLNWRGTPTAIGLVASDIGTPRTLTATGLEWTLASSLPASVSSLFELTLSSTRLASDRDLFGRLIATDLAEEASLILDQVAAAPGDQALYPCLGAVHRFSLLPHALSPLVGLSTTLAWTGMSPEQLGASVNPPLAQSQVFGDGGTRWSLDFTASAAPGIFALAPELPQLGLRATANEMILAHNKVRIEAWRETAVDPVVGQEPVWIWIRAFSHFTDRAVEQVSVKWLAGEQSTEVKTDAEGWSGFAFAPTVARQQPIEAVLVSPYDGYEDKRSMMVTVLASDPWEGVTVSFDGQPPVPWGRKTSFPRRKGNHELEVMAADSSPLFDQDLVLGLTGTGPAELGIRFDPMNALGTARRFSSVGLRYGFVVGDVKDGAFALRLAASRLARLSPANAMSLGSGIQVVKFRVSSQVTQTLDWGQTLVEQVTVVSAISGKPMAGLAVTWRSPGLGEVTSVTDFYGVAKINFIPTQPGVAQLTATVGDALYSESTTLDFTLNEPRKIVELIELAATEQEPARVRIKVASSRTGEPLQGVSVMWELNGSRLPSGLTDADGFAWLDFTLVVEQENTVVAMVEGGEGGWDMALLGLDQVIVPVIDALVCDRIHSFTGYKVTARALVLESVSGKPLQGIRINWSFAGQALPVSTSGTGGIALITFETRPAGELDLVASLASGLPGSKTQRISVEPLPTVLLRGIYASPVSIRVGRPSAIRVQVVKGLTTPVEGILVRWMVNGNPREQTYTNDQGWAQFNFVGTTAGNVAIAAAVDNPVGTVTVSTTVQVTNT</sequence>
<organism evidence="1 2">
    <name type="scientific">Pseudomonas nunensis</name>
    <dbReference type="NCBI Taxonomy" id="2961896"/>
    <lineage>
        <taxon>Bacteria</taxon>
        <taxon>Pseudomonadati</taxon>
        <taxon>Pseudomonadota</taxon>
        <taxon>Gammaproteobacteria</taxon>
        <taxon>Pseudomonadales</taxon>
        <taxon>Pseudomonadaceae</taxon>
        <taxon>Pseudomonas</taxon>
    </lineage>
</organism>
<proteinExistence type="predicted"/>
<reference evidence="1" key="1">
    <citation type="submission" date="2022-07" db="EMBL/GenBank/DDBJ databases">
        <title>Pseudomonas nunamit sp. nov. an antifungal species isolated from Greenland.</title>
        <authorList>
            <person name="Ntana F."/>
            <person name="Hennessy R.C."/>
            <person name="Zervas A."/>
            <person name="Stougaard P."/>
        </authorList>
    </citation>
    <scope>NUCLEOTIDE SEQUENCE</scope>
    <source>
        <strain evidence="1">In5</strain>
    </source>
</reference>
<evidence type="ECO:0000313" key="1">
    <source>
        <dbReference type="EMBL" id="UTO15174.1"/>
    </source>
</evidence>
<protein>
    <recommendedName>
        <fullName evidence="3">Big-1 domain-containing protein</fullName>
    </recommendedName>
</protein>
<keyword evidence="2" id="KW-1185">Reference proteome</keyword>
<evidence type="ECO:0008006" key="3">
    <source>
        <dbReference type="Google" id="ProtNLM"/>
    </source>
</evidence>